<dbReference type="InterPro" id="IPR005074">
    <property type="entry name" value="Peptidase_C39"/>
</dbReference>
<dbReference type="Pfam" id="PF03412">
    <property type="entry name" value="Peptidase_C39"/>
    <property type="match status" value="1"/>
</dbReference>
<keyword evidence="3" id="KW-1185">Reference proteome</keyword>
<evidence type="ECO:0000313" key="3">
    <source>
        <dbReference type="Proteomes" id="UP000184310"/>
    </source>
</evidence>
<dbReference type="GO" id="GO:0005524">
    <property type="term" value="F:ATP binding"/>
    <property type="evidence" value="ECO:0007669"/>
    <property type="project" value="InterPro"/>
</dbReference>
<dbReference type="AlphaFoldDB" id="A0A1M6SFX1"/>
<evidence type="ECO:0000313" key="2">
    <source>
        <dbReference type="EMBL" id="SHK43631.1"/>
    </source>
</evidence>
<feature type="domain" description="Peptidase C39" evidence="1">
    <location>
        <begin position="29"/>
        <end position="169"/>
    </location>
</feature>
<sequence length="197" mass="23005">MGTEIDNIENSEINIDSYNHFVPVPLCYQETLYTCGVACVQSILASYGIIYHQDVLIESLQQKPIFGTDYHNIISFMQKLGFQASFNIDMNINIVKSYIDNMITPILLIQAWKDDNIDYNFDWKDNHYVIACGYDDYRIIFMDPFTLGNYTYISNTELIKRWHAIDQFGNHNYFSGLIIKNDNLPIIYKPCVIKHQD</sequence>
<dbReference type="PROSITE" id="PS50990">
    <property type="entry name" value="PEPTIDASE_C39"/>
    <property type="match status" value="1"/>
</dbReference>
<dbReference type="STRING" id="1121302.SAMN02745163_03801"/>
<organism evidence="2 3">
    <name type="scientific">Clostridium cavendishii DSM 21758</name>
    <dbReference type="NCBI Taxonomy" id="1121302"/>
    <lineage>
        <taxon>Bacteria</taxon>
        <taxon>Bacillati</taxon>
        <taxon>Bacillota</taxon>
        <taxon>Clostridia</taxon>
        <taxon>Eubacteriales</taxon>
        <taxon>Clostridiaceae</taxon>
        <taxon>Clostridium</taxon>
    </lineage>
</organism>
<reference evidence="2 3" key="1">
    <citation type="submission" date="2016-11" db="EMBL/GenBank/DDBJ databases">
        <authorList>
            <person name="Jaros S."/>
            <person name="Januszkiewicz K."/>
            <person name="Wedrychowicz H."/>
        </authorList>
    </citation>
    <scope>NUCLEOTIDE SEQUENCE [LARGE SCALE GENOMIC DNA]</scope>
    <source>
        <strain evidence="2 3">DSM 21758</strain>
    </source>
</reference>
<gene>
    <name evidence="2" type="ORF">SAMN02745163_03801</name>
</gene>
<evidence type="ECO:0000259" key="1">
    <source>
        <dbReference type="PROSITE" id="PS50990"/>
    </source>
</evidence>
<dbReference type="Proteomes" id="UP000184310">
    <property type="component" value="Unassembled WGS sequence"/>
</dbReference>
<dbReference type="GO" id="GO:0008233">
    <property type="term" value="F:peptidase activity"/>
    <property type="evidence" value="ECO:0007669"/>
    <property type="project" value="InterPro"/>
</dbReference>
<dbReference type="GO" id="GO:0016020">
    <property type="term" value="C:membrane"/>
    <property type="evidence" value="ECO:0007669"/>
    <property type="project" value="InterPro"/>
</dbReference>
<accession>A0A1M6SFX1</accession>
<protein>
    <submittedName>
        <fullName evidence="2">Peptidase_C39 like family protein</fullName>
    </submittedName>
</protein>
<dbReference type="EMBL" id="FQZB01000017">
    <property type="protein sequence ID" value="SHK43631.1"/>
    <property type="molecule type" value="Genomic_DNA"/>
</dbReference>
<dbReference type="GO" id="GO:0006508">
    <property type="term" value="P:proteolysis"/>
    <property type="evidence" value="ECO:0007669"/>
    <property type="project" value="InterPro"/>
</dbReference>
<dbReference type="RefSeq" id="WP_072991781.1">
    <property type="nucleotide sequence ID" value="NZ_FQZB01000017.1"/>
</dbReference>
<dbReference type="OrthoDB" id="1898216at2"/>
<proteinExistence type="predicted"/>
<name>A0A1M6SFX1_9CLOT</name>
<dbReference type="Gene3D" id="3.90.70.10">
    <property type="entry name" value="Cysteine proteinases"/>
    <property type="match status" value="1"/>
</dbReference>